<evidence type="ECO:0000313" key="2">
    <source>
        <dbReference type="EMBL" id="KAK7502500.1"/>
    </source>
</evidence>
<accession>A0ABD0LT57</accession>
<evidence type="ECO:0000313" key="3">
    <source>
        <dbReference type="Proteomes" id="UP001519460"/>
    </source>
</evidence>
<feature type="compositionally biased region" description="Polar residues" evidence="1">
    <location>
        <begin position="1"/>
        <end position="23"/>
    </location>
</feature>
<comment type="caution">
    <text evidence="2">The sequence shown here is derived from an EMBL/GenBank/DDBJ whole genome shotgun (WGS) entry which is preliminary data.</text>
</comment>
<dbReference type="EMBL" id="JACVVK020000026">
    <property type="protein sequence ID" value="KAK7502500.1"/>
    <property type="molecule type" value="Genomic_DNA"/>
</dbReference>
<name>A0ABD0LT57_9CAEN</name>
<protein>
    <submittedName>
        <fullName evidence="2">Uncharacterized protein</fullName>
    </submittedName>
</protein>
<evidence type="ECO:0000256" key="1">
    <source>
        <dbReference type="SAM" id="MobiDB-lite"/>
    </source>
</evidence>
<dbReference type="AlphaFoldDB" id="A0ABD0LT57"/>
<organism evidence="2 3">
    <name type="scientific">Batillaria attramentaria</name>
    <dbReference type="NCBI Taxonomy" id="370345"/>
    <lineage>
        <taxon>Eukaryota</taxon>
        <taxon>Metazoa</taxon>
        <taxon>Spiralia</taxon>
        <taxon>Lophotrochozoa</taxon>
        <taxon>Mollusca</taxon>
        <taxon>Gastropoda</taxon>
        <taxon>Caenogastropoda</taxon>
        <taxon>Sorbeoconcha</taxon>
        <taxon>Cerithioidea</taxon>
        <taxon>Batillariidae</taxon>
        <taxon>Batillaria</taxon>
    </lineage>
</organism>
<reference evidence="2 3" key="1">
    <citation type="journal article" date="2023" name="Sci. Data">
        <title>Genome assembly of the Korean intertidal mud-creeper Batillaria attramentaria.</title>
        <authorList>
            <person name="Patra A.K."/>
            <person name="Ho P.T."/>
            <person name="Jun S."/>
            <person name="Lee S.J."/>
            <person name="Kim Y."/>
            <person name="Won Y.J."/>
        </authorList>
    </citation>
    <scope>NUCLEOTIDE SEQUENCE [LARGE SCALE GENOMIC DNA]</scope>
    <source>
        <strain evidence="2">Wonlab-2016</strain>
    </source>
</reference>
<proteinExistence type="predicted"/>
<keyword evidence="3" id="KW-1185">Reference proteome</keyword>
<sequence length="141" mass="15393">MLTEQQCRQDSNADGTAMPTGQQCRRDSNADRIAMPTGQQCRRDSNADRTAMPKAEIGTRAIVPPYNAYVTLCSPVTVEPTAVKLNNTGSQESVSVLSTMLSPKPKASEYHNPRLTYCSTCWSKDSGRGKDGFKSEMPSLD</sequence>
<dbReference type="Proteomes" id="UP001519460">
    <property type="component" value="Unassembled WGS sequence"/>
</dbReference>
<feature type="region of interest" description="Disordered" evidence="1">
    <location>
        <begin position="1"/>
        <end position="52"/>
    </location>
</feature>
<gene>
    <name evidence="2" type="ORF">BaRGS_00006453</name>
</gene>